<feature type="non-terminal residue" evidence="1">
    <location>
        <position position="26"/>
    </location>
</feature>
<gene>
    <name evidence="1" type="ORF">METZ01_LOCUS415486</name>
</gene>
<dbReference type="AlphaFoldDB" id="A0A382WUY5"/>
<reference evidence="1" key="1">
    <citation type="submission" date="2018-05" db="EMBL/GenBank/DDBJ databases">
        <authorList>
            <person name="Lanie J.A."/>
            <person name="Ng W.-L."/>
            <person name="Kazmierczak K.M."/>
            <person name="Andrzejewski T.M."/>
            <person name="Davidsen T.M."/>
            <person name="Wayne K.J."/>
            <person name="Tettelin H."/>
            <person name="Glass J.I."/>
            <person name="Rusch D."/>
            <person name="Podicherti R."/>
            <person name="Tsui H.-C.T."/>
            <person name="Winkler M.E."/>
        </authorList>
    </citation>
    <scope>NUCLEOTIDE SEQUENCE</scope>
</reference>
<proteinExistence type="predicted"/>
<dbReference type="EMBL" id="UINC01162723">
    <property type="protein sequence ID" value="SVD62632.1"/>
    <property type="molecule type" value="Genomic_DNA"/>
</dbReference>
<sequence length="26" mass="2601">MPARTICGMLITPVEKTIALGGVATG</sequence>
<evidence type="ECO:0000313" key="1">
    <source>
        <dbReference type="EMBL" id="SVD62632.1"/>
    </source>
</evidence>
<organism evidence="1">
    <name type="scientific">marine metagenome</name>
    <dbReference type="NCBI Taxonomy" id="408172"/>
    <lineage>
        <taxon>unclassified sequences</taxon>
        <taxon>metagenomes</taxon>
        <taxon>ecological metagenomes</taxon>
    </lineage>
</organism>
<accession>A0A382WUY5</accession>
<protein>
    <submittedName>
        <fullName evidence="1">Uncharacterized protein</fullName>
    </submittedName>
</protein>
<name>A0A382WUY5_9ZZZZ</name>